<dbReference type="Proteomes" id="UP000286712">
    <property type="component" value="Unassembled WGS sequence"/>
</dbReference>
<evidence type="ECO:0000313" key="8">
    <source>
        <dbReference type="Proteomes" id="UP000286712"/>
    </source>
</evidence>
<dbReference type="Proteomes" id="UP000287439">
    <property type="component" value="Unassembled WGS sequence"/>
</dbReference>
<evidence type="ECO:0008006" key="14">
    <source>
        <dbReference type="Google" id="ProtNLM"/>
    </source>
</evidence>
<evidence type="ECO:0000313" key="12">
    <source>
        <dbReference type="Proteomes" id="UP000287439"/>
    </source>
</evidence>
<dbReference type="Proteomes" id="UP000286734">
    <property type="component" value="Unassembled WGS sequence"/>
</dbReference>
<dbReference type="AlphaFoldDB" id="A0A430RQ01"/>
<dbReference type="Proteomes" id="UP000287155">
    <property type="component" value="Unassembled WGS sequence"/>
</dbReference>
<reference evidence="8 9" key="1">
    <citation type="journal article" date="2019" name="Extremophiles">
        <title>Biogeography of thermophiles and predominance of Thermus scotoductus in domestic water heaters.</title>
        <authorList>
            <person name="Wilpiszeski R.L."/>
            <person name="Zhang Z."/>
            <person name="House C.H."/>
        </authorList>
    </citation>
    <scope>NUCLEOTIDE SEQUENCE [LARGE SCALE GENOMIC DNA]</scope>
    <source>
        <strain evidence="7 10">14_S14</strain>
        <strain evidence="6 13">16_S16</strain>
        <strain evidence="5 11">25_S25</strain>
        <strain evidence="3 8">27_S27</strain>
        <strain evidence="4 12">28_S28</strain>
        <strain evidence="2 9">34_S34</strain>
    </source>
</reference>
<name>A0A430RQ01_THESC</name>
<protein>
    <recommendedName>
        <fullName evidence="14">DUF3054 domain-containing protein</fullName>
    </recommendedName>
</protein>
<dbReference type="EMBL" id="PELW01000426">
    <property type="protein sequence ID" value="RTH20642.1"/>
    <property type="molecule type" value="Genomic_DNA"/>
</dbReference>
<keyword evidence="1" id="KW-0812">Transmembrane</keyword>
<comment type="caution">
    <text evidence="4">The sequence shown here is derived from an EMBL/GenBank/DDBJ whole genome shotgun (WGS) entry which is preliminary data.</text>
</comment>
<dbReference type="EMBL" id="PELY01000010">
    <property type="protein sequence ID" value="RTH28722.1"/>
    <property type="molecule type" value="Genomic_DNA"/>
</dbReference>
<feature type="transmembrane region" description="Helical" evidence="1">
    <location>
        <begin position="12"/>
        <end position="32"/>
    </location>
</feature>
<feature type="transmembrane region" description="Helical" evidence="1">
    <location>
        <begin position="69"/>
        <end position="87"/>
    </location>
</feature>
<feature type="transmembrane region" description="Helical" evidence="1">
    <location>
        <begin position="93"/>
        <end position="113"/>
    </location>
</feature>
<dbReference type="RefSeq" id="WP_126169717.1">
    <property type="nucleotide sequence ID" value="NZ_PELL01000010.1"/>
</dbReference>
<feature type="transmembrane region" description="Helical" evidence="1">
    <location>
        <begin position="38"/>
        <end position="57"/>
    </location>
</feature>
<dbReference type="Proteomes" id="UP000288347">
    <property type="component" value="Unassembled WGS sequence"/>
</dbReference>
<evidence type="ECO:0000313" key="7">
    <source>
        <dbReference type="EMBL" id="RTI17783.1"/>
    </source>
</evidence>
<evidence type="ECO:0000313" key="11">
    <source>
        <dbReference type="Proteomes" id="UP000287306"/>
    </source>
</evidence>
<dbReference type="EMBL" id="PELP01000011">
    <property type="protein sequence ID" value="RTH07995.1"/>
    <property type="molecule type" value="Genomic_DNA"/>
</dbReference>
<evidence type="ECO:0000313" key="9">
    <source>
        <dbReference type="Proteomes" id="UP000286734"/>
    </source>
</evidence>
<proteinExistence type="predicted"/>
<dbReference type="Proteomes" id="UP000287306">
    <property type="component" value="Unassembled WGS sequence"/>
</dbReference>
<keyword evidence="1" id="KW-1133">Transmembrane helix</keyword>
<evidence type="ECO:0000313" key="10">
    <source>
        <dbReference type="Proteomes" id="UP000287155"/>
    </source>
</evidence>
<sequence length="123" mass="13588">MTGGRTATTPLFLLDLLALLLFAGAGLLSHGLPITLGGLARNVLPVLFVWLLLSPFLRTYRQPTWKNLLLTWALAFPAGLWLRQMVLGGDFGVGFFVFLGVAMAFSLLFLLLFRGLAKLLRLW</sequence>
<keyword evidence="1" id="KW-0472">Membrane</keyword>
<dbReference type="EMBL" id="PEMJ01000019">
    <property type="protein sequence ID" value="RTI17783.1"/>
    <property type="molecule type" value="Genomic_DNA"/>
</dbReference>
<dbReference type="EMBL" id="PELV01000019">
    <property type="protein sequence ID" value="RTH21129.1"/>
    <property type="molecule type" value="Genomic_DNA"/>
</dbReference>
<dbReference type="EMBL" id="PEMH01000029">
    <property type="protein sequence ID" value="RTI03046.1"/>
    <property type="molecule type" value="Genomic_DNA"/>
</dbReference>
<evidence type="ECO:0000313" key="13">
    <source>
        <dbReference type="Proteomes" id="UP000288347"/>
    </source>
</evidence>
<evidence type="ECO:0000313" key="6">
    <source>
        <dbReference type="EMBL" id="RTI03046.1"/>
    </source>
</evidence>
<evidence type="ECO:0000256" key="1">
    <source>
        <dbReference type="SAM" id="Phobius"/>
    </source>
</evidence>
<dbReference type="InterPro" id="IPR021414">
    <property type="entry name" value="DUF3054"/>
</dbReference>
<dbReference type="Pfam" id="PF11255">
    <property type="entry name" value="DUF3054"/>
    <property type="match status" value="1"/>
</dbReference>
<evidence type="ECO:0000313" key="4">
    <source>
        <dbReference type="EMBL" id="RTH21129.1"/>
    </source>
</evidence>
<evidence type="ECO:0000313" key="5">
    <source>
        <dbReference type="EMBL" id="RTH28722.1"/>
    </source>
</evidence>
<organism evidence="4 12">
    <name type="scientific">Thermus scotoductus</name>
    <dbReference type="NCBI Taxonomy" id="37636"/>
    <lineage>
        <taxon>Bacteria</taxon>
        <taxon>Thermotogati</taxon>
        <taxon>Deinococcota</taxon>
        <taxon>Deinococci</taxon>
        <taxon>Thermales</taxon>
        <taxon>Thermaceae</taxon>
        <taxon>Thermus</taxon>
    </lineage>
</organism>
<gene>
    <name evidence="7" type="ORF">CSW27_00925</name>
    <name evidence="6" type="ORF">CSW29_01370</name>
    <name evidence="5" type="ORF">CSW38_00370</name>
    <name evidence="3" type="ORF">CSW40_14885</name>
    <name evidence="4" type="ORF">CSW41_00890</name>
    <name evidence="2" type="ORF">CSW47_00565</name>
</gene>
<accession>A0A430RQ01</accession>
<evidence type="ECO:0000313" key="3">
    <source>
        <dbReference type="EMBL" id="RTH20642.1"/>
    </source>
</evidence>
<evidence type="ECO:0000313" key="2">
    <source>
        <dbReference type="EMBL" id="RTH07995.1"/>
    </source>
</evidence>